<dbReference type="InParanoid" id="A0A369J0S9"/>
<feature type="region of interest" description="Disordered" evidence="1">
    <location>
        <begin position="25"/>
        <end position="52"/>
    </location>
</feature>
<accession>A0A369J0S9</accession>
<name>A0A369J0S9_HYPMA</name>
<evidence type="ECO:0000313" key="2">
    <source>
        <dbReference type="EMBL" id="RDB14992.1"/>
    </source>
</evidence>
<evidence type="ECO:0000256" key="1">
    <source>
        <dbReference type="SAM" id="MobiDB-lite"/>
    </source>
</evidence>
<organism evidence="2 3">
    <name type="scientific">Hypsizygus marmoreus</name>
    <name type="common">White beech mushroom</name>
    <name type="synonym">Agaricus marmoreus</name>
    <dbReference type="NCBI Taxonomy" id="39966"/>
    <lineage>
        <taxon>Eukaryota</taxon>
        <taxon>Fungi</taxon>
        <taxon>Dikarya</taxon>
        <taxon>Basidiomycota</taxon>
        <taxon>Agaricomycotina</taxon>
        <taxon>Agaricomycetes</taxon>
        <taxon>Agaricomycetidae</taxon>
        <taxon>Agaricales</taxon>
        <taxon>Tricholomatineae</taxon>
        <taxon>Lyophyllaceae</taxon>
        <taxon>Hypsizygus</taxon>
    </lineage>
</organism>
<keyword evidence="3" id="KW-1185">Reference proteome</keyword>
<protein>
    <submittedName>
        <fullName evidence="2">Uncharacterized protein</fullName>
    </submittedName>
</protein>
<reference evidence="2" key="1">
    <citation type="submission" date="2018-04" db="EMBL/GenBank/DDBJ databases">
        <title>Whole genome sequencing of Hypsizygus marmoreus.</title>
        <authorList>
            <person name="Choi I.-G."/>
            <person name="Min B."/>
            <person name="Kim J.-G."/>
            <person name="Kim S."/>
            <person name="Oh Y.-L."/>
            <person name="Kong W.-S."/>
            <person name="Park H."/>
            <person name="Jeong J."/>
            <person name="Song E.-S."/>
        </authorList>
    </citation>
    <scope>NUCLEOTIDE SEQUENCE [LARGE SCALE GENOMIC DNA]</scope>
    <source>
        <strain evidence="2">51987-8</strain>
    </source>
</reference>
<dbReference type="OrthoDB" id="3247681at2759"/>
<comment type="caution">
    <text evidence="2">The sequence shown here is derived from an EMBL/GenBank/DDBJ whole genome shotgun (WGS) entry which is preliminary data.</text>
</comment>
<dbReference type="AlphaFoldDB" id="A0A369J0S9"/>
<feature type="compositionally biased region" description="Polar residues" evidence="1">
    <location>
        <begin position="25"/>
        <end position="40"/>
    </location>
</feature>
<evidence type="ECO:0000313" key="3">
    <source>
        <dbReference type="Proteomes" id="UP000076154"/>
    </source>
</evidence>
<gene>
    <name evidence="2" type="ORF">Hypma_016135</name>
</gene>
<proteinExistence type="predicted"/>
<dbReference type="EMBL" id="LUEZ02000091">
    <property type="protein sequence ID" value="RDB14992.1"/>
    <property type="molecule type" value="Genomic_DNA"/>
</dbReference>
<dbReference type="Proteomes" id="UP000076154">
    <property type="component" value="Unassembled WGS sequence"/>
</dbReference>
<sequence>MMPTSSLLPVADAEPITSWASCNPSLSTQPSCVRSSNNTDTSRKTGSHKNKNTKANLEIIQGEINAYLTEQTNFIDKLANKYTVDARLIKKKLVHSSNYKSTRAPSIQNVIIHHKTMEVNKGHAPGDRLKLREIQKLVDEDQSLRYLSKEQKGELIKTLEDHRALHS</sequence>